<proteinExistence type="predicted"/>
<evidence type="ECO:0000313" key="2">
    <source>
        <dbReference type="Proteomes" id="UP000003781"/>
    </source>
</evidence>
<reference evidence="1 2" key="1">
    <citation type="submission" date="2007-03" db="EMBL/GenBank/DDBJ databases">
        <authorList>
            <person name="Stal L."/>
            <person name="Ferriera S."/>
            <person name="Johnson J."/>
            <person name="Kravitz S."/>
            <person name="Beeson K."/>
            <person name="Sutton G."/>
            <person name="Rogers Y.-H."/>
            <person name="Friedman R."/>
            <person name="Frazier M."/>
            <person name="Venter J.C."/>
        </authorList>
    </citation>
    <scope>NUCLEOTIDE SEQUENCE [LARGE SCALE GENOMIC DNA]</scope>
    <source>
        <strain evidence="1 2">CCY0110</strain>
    </source>
</reference>
<gene>
    <name evidence="1" type="ORF">CY0110_25051</name>
</gene>
<dbReference type="Proteomes" id="UP000003781">
    <property type="component" value="Unassembled WGS sequence"/>
</dbReference>
<keyword evidence="2" id="KW-1185">Reference proteome</keyword>
<evidence type="ECO:0000313" key="1">
    <source>
        <dbReference type="EMBL" id="EAZ92239.1"/>
    </source>
</evidence>
<accession>A3IMY6</accession>
<dbReference type="eggNOG" id="ENOG5033Y6I">
    <property type="taxonomic scope" value="Bacteria"/>
</dbReference>
<comment type="caution">
    <text evidence="1">The sequence shown here is derived from an EMBL/GenBank/DDBJ whole genome shotgun (WGS) entry which is preliminary data.</text>
</comment>
<dbReference type="EMBL" id="AAXW01000008">
    <property type="protein sequence ID" value="EAZ92239.1"/>
    <property type="molecule type" value="Genomic_DNA"/>
</dbReference>
<protein>
    <submittedName>
        <fullName evidence="1">Uncharacterized protein</fullName>
    </submittedName>
</protein>
<sequence>MENILNKLMMNKLLRKTWNEFQYMISQIEDQATPQQIFESFQNWYKKNKKNFSPSLLKIYRIEELINIDPKKYPLAHSQCTPQTLRRFLHLELSHEDSFVMFLRDQLWELVVLTIDAECHRCGTLEMSALFDVEAQQVVLECLQCGELQTLKGNSCKCLNPKILRLAQKKYLEIFGLI</sequence>
<name>A3IMY6_9CHRO</name>
<dbReference type="AlphaFoldDB" id="A3IMY6"/>
<organism evidence="1 2">
    <name type="scientific">Crocosphaera chwakensis CCY0110</name>
    <dbReference type="NCBI Taxonomy" id="391612"/>
    <lineage>
        <taxon>Bacteria</taxon>
        <taxon>Bacillati</taxon>
        <taxon>Cyanobacteriota</taxon>
        <taxon>Cyanophyceae</taxon>
        <taxon>Oscillatoriophycideae</taxon>
        <taxon>Chroococcales</taxon>
        <taxon>Aphanothecaceae</taxon>
        <taxon>Crocosphaera</taxon>
        <taxon>Crocosphaera chwakensis</taxon>
    </lineage>
</organism>